<dbReference type="InterPro" id="IPR029063">
    <property type="entry name" value="SAM-dependent_MTases_sf"/>
</dbReference>
<evidence type="ECO:0000256" key="2">
    <source>
        <dbReference type="ARBA" id="ARBA00022679"/>
    </source>
</evidence>
<keyword evidence="5" id="KW-1185">Reference proteome</keyword>
<sequence length="266" mass="29719">MPPHEYSYPDPGDRVTRSFIERHEPFPGYWAASEGRALELLGERLTAPRARTRALDAGCGDGRLLPWLARYAAHVTAADPDPDRLAHARATSLPADTEIAFRTASMAEVQGGPYDLVLCSHIVQHMPTGAIEPALRHLHEITAPDALLVMSYSRAPVGGGGYVLEWRENGEIRYESVDRHRFDEALTTGARTGVLPVRLLDPEEFGKEVAATGWSPVWEWTYHVLDDFGVLDSYADRDDLVNGHPALRHHLGRDIFTLWRRDGRRA</sequence>
<dbReference type="GO" id="GO:0008168">
    <property type="term" value="F:methyltransferase activity"/>
    <property type="evidence" value="ECO:0007669"/>
    <property type="project" value="UniProtKB-KW"/>
</dbReference>
<organism evidence="4 5">
    <name type="scientific">Amycolatopsis acididurans</name>
    <dbReference type="NCBI Taxonomy" id="2724524"/>
    <lineage>
        <taxon>Bacteria</taxon>
        <taxon>Bacillati</taxon>
        <taxon>Actinomycetota</taxon>
        <taxon>Actinomycetes</taxon>
        <taxon>Pseudonocardiales</taxon>
        <taxon>Pseudonocardiaceae</taxon>
        <taxon>Amycolatopsis</taxon>
    </lineage>
</organism>
<comment type="caution">
    <text evidence="4">The sequence shown here is derived from an EMBL/GenBank/DDBJ whole genome shotgun (WGS) entry which is preliminary data.</text>
</comment>
<name>A0ABX1IVD7_9PSEU</name>
<evidence type="ECO:0000256" key="1">
    <source>
        <dbReference type="ARBA" id="ARBA00022603"/>
    </source>
</evidence>
<reference evidence="4 5" key="1">
    <citation type="submission" date="2020-04" db="EMBL/GenBank/DDBJ databases">
        <title>Novel species.</title>
        <authorList>
            <person name="Teo W.F.A."/>
            <person name="Lipun K."/>
            <person name="Srisuk N."/>
            <person name="Duangmal K."/>
        </authorList>
    </citation>
    <scope>NUCLEOTIDE SEQUENCE [LARGE SCALE GENOMIC DNA]</scope>
    <source>
        <strain evidence="4 5">K13G38</strain>
    </source>
</reference>
<evidence type="ECO:0000256" key="3">
    <source>
        <dbReference type="ARBA" id="ARBA00022691"/>
    </source>
</evidence>
<dbReference type="RefSeq" id="WP_168510028.1">
    <property type="nucleotide sequence ID" value="NZ_JAAXLS010000001.1"/>
</dbReference>
<keyword evidence="2" id="KW-0808">Transferase</keyword>
<keyword evidence="3" id="KW-0949">S-adenosyl-L-methionine</keyword>
<dbReference type="CDD" id="cd02440">
    <property type="entry name" value="AdoMet_MTases"/>
    <property type="match status" value="1"/>
</dbReference>
<gene>
    <name evidence="4" type="ORF">HFP15_00045</name>
</gene>
<keyword evidence="1 4" id="KW-0489">Methyltransferase</keyword>
<dbReference type="Pfam" id="PF13489">
    <property type="entry name" value="Methyltransf_23"/>
    <property type="match status" value="1"/>
</dbReference>
<dbReference type="GO" id="GO:0032259">
    <property type="term" value="P:methylation"/>
    <property type="evidence" value="ECO:0007669"/>
    <property type="project" value="UniProtKB-KW"/>
</dbReference>
<evidence type="ECO:0000313" key="4">
    <source>
        <dbReference type="EMBL" id="NKQ51269.1"/>
    </source>
</evidence>
<proteinExistence type="predicted"/>
<protein>
    <submittedName>
        <fullName evidence="4">Class I SAM-dependent methyltransferase</fullName>
    </submittedName>
</protein>
<dbReference type="EMBL" id="JAAXLS010000001">
    <property type="protein sequence ID" value="NKQ51269.1"/>
    <property type="molecule type" value="Genomic_DNA"/>
</dbReference>
<evidence type="ECO:0000313" key="5">
    <source>
        <dbReference type="Proteomes" id="UP000715441"/>
    </source>
</evidence>
<dbReference type="SUPFAM" id="SSF53335">
    <property type="entry name" value="S-adenosyl-L-methionine-dependent methyltransferases"/>
    <property type="match status" value="1"/>
</dbReference>
<accession>A0ABX1IVD7</accession>
<dbReference type="PANTHER" id="PTHR43464:SF19">
    <property type="entry name" value="UBIQUINONE BIOSYNTHESIS O-METHYLTRANSFERASE, MITOCHONDRIAL"/>
    <property type="match status" value="1"/>
</dbReference>
<dbReference type="Gene3D" id="3.40.50.150">
    <property type="entry name" value="Vaccinia Virus protein VP39"/>
    <property type="match status" value="1"/>
</dbReference>
<dbReference type="Proteomes" id="UP000715441">
    <property type="component" value="Unassembled WGS sequence"/>
</dbReference>
<dbReference type="PANTHER" id="PTHR43464">
    <property type="entry name" value="METHYLTRANSFERASE"/>
    <property type="match status" value="1"/>
</dbReference>